<dbReference type="Proteomes" id="UP001054892">
    <property type="component" value="Unassembled WGS sequence"/>
</dbReference>
<evidence type="ECO:0000256" key="2">
    <source>
        <dbReference type="SAM" id="SignalP"/>
    </source>
</evidence>
<keyword evidence="2" id="KW-0732">Signal</keyword>
<sequence>MRLIARLLMVCLPLSSLPAFAETVGGLYQVREPVASQQPAERDQALNRALETLVIRLAGDAKALDNPALAEARKNPQQLISQFGYEGQSLLVDFDPVTTERTLRQAGVPLWGANRPAILAWWLNQGSDGASLVGDAQEAAKPLRDAAQHRGLPLRLPLADLSEQLVATPEALVATDPEALRPASERYSADALLAVLASEADGKWKAQWHLWLGDNRDQGNVEGADQAAVADAVLLAVSQRLAPRFVVAAGVGQSQVLEVKGADLARYAELSRALEPFGARLVQVEGDLLRYQINASGEQLRAQLALSGLQESAPEAAPVDAGQAPATPGAAPAPQVQPRDPVLRFHW</sequence>
<feature type="signal peptide" evidence="2">
    <location>
        <begin position="1"/>
        <end position="21"/>
    </location>
</feature>
<name>A0A6J4EBJ4_9PSED</name>
<feature type="compositionally biased region" description="Low complexity" evidence="1">
    <location>
        <begin position="321"/>
        <end position="338"/>
    </location>
</feature>
<dbReference type="EMBL" id="AP023189">
    <property type="protein sequence ID" value="BCG26354.1"/>
    <property type="molecule type" value="Genomic_DNA"/>
</dbReference>
<feature type="chain" id="PRO_5026980571" description="DUF2066 domain-containing protein" evidence="2">
    <location>
        <begin position="22"/>
        <end position="347"/>
    </location>
</feature>
<dbReference type="InterPro" id="IPR018642">
    <property type="entry name" value="DUF2066"/>
</dbReference>
<proteinExistence type="predicted"/>
<evidence type="ECO:0000256" key="1">
    <source>
        <dbReference type="SAM" id="MobiDB-lite"/>
    </source>
</evidence>
<evidence type="ECO:0000313" key="6">
    <source>
        <dbReference type="Proteomes" id="UP001054892"/>
    </source>
</evidence>
<feature type="region of interest" description="Disordered" evidence="1">
    <location>
        <begin position="314"/>
        <end position="339"/>
    </location>
</feature>
<reference evidence="3 5" key="1">
    <citation type="submission" date="2020-05" db="EMBL/GenBank/DDBJ databases">
        <title>Characterization of novel class B3 metallo-beta-lactamase from novel Pseudomonas species.</title>
        <authorList>
            <person name="Yamada K."/>
            <person name="Aoki K."/>
            <person name="Ishii Y."/>
        </authorList>
    </citation>
    <scope>NUCLEOTIDE SEQUENCE [LARGE SCALE GENOMIC DNA]</scope>
    <source>
        <strain evidence="3 5">TUM18999</strain>
        <strain evidence="4 6">TUM20286</strain>
    </source>
</reference>
<evidence type="ECO:0000313" key="4">
    <source>
        <dbReference type="EMBL" id="GJN50913.1"/>
    </source>
</evidence>
<dbReference type="Pfam" id="PF09839">
    <property type="entry name" value="DUF2066"/>
    <property type="match status" value="1"/>
</dbReference>
<dbReference type="EMBL" id="BQKM01000001">
    <property type="protein sequence ID" value="GJN50913.1"/>
    <property type="molecule type" value="Genomic_DNA"/>
</dbReference>
<evidence type="ECO:0000313" key="5">
    <source>
        <dbReference type="Proteomes" id="UP000509383"/>
    </source>
</evidence>
<keyword evidence="6" id="KW-1185">Reference proteome</keyword>
<dbReference type="Proteomes" id="UP000509383">
    <property type="component" value="Chromosome"/>
</dbReference>
<protein>
    <recommendedName>
        <fullName evidence="7">DUF2066 domain-containing protein</fullName>
    </recommendedName>
</protein>
<dbReference type="RefSeq" id="WP_173171851.1">
    <property type="nucleotide sequence ID" value="NZ_AP023189.1"/>
</dbReference>
<accession>A0A6J4EBJ4</accession>
<dbReference type="AlphaFoldDB" id="A0A6J4EBJ4"/>
<organism evidence="3 5">
    <name type="scientific">Pseudomonas tohonis</name>
    <dbReference type="NCBI Taxonomy" id="2725477"/>
    <lineage>
        <taxon>Bacteria</taxon>
        <taxon>Pseudomonadati</taxon>
        <taxon>Pseudomonadota</taxon>
        <taxon>Gammaproteobacteria</taxon>
        <taxon>Pseudomonadales</taxon>
        <taxon>Pseudomonadaceae</taxon>
        <taxon>Pseudomonas</taxon>
    </lineage>
</organism>
<dbReference type="KEGG" id="ptw:TUM18999_45450"/>
<evidence type="ECO:0000313" key="3">
    <source>
        <dbReference type="EMBL" id="BCG26354.1"/>
    </source>
</evidence>
<evidence type="ECO:0008006" key="7">
    <source>
        <dbReference type="Google" id="ProtNLM"/>
    </source>
</evidence>
<gene>
    <name evidence="3" type="ORF">TUM18999_45450</name>
    <name evidence="4" type="ORF">TUM20286_06650</name>
</gene>